<feature type="transmembrane region" description="Helical" evidence="1">
    <location>
        <begin position="306"/>
        <end position="330"/>
    </location>
</feature>
<dbReference type="STRING" id="1121476.SAMN02745751_03660"/>
<dbReference type="Proteomes" id="UP000184052">
    <property type="component" value="Unassembled WGS sequence"/>
</dbReference>
<keyword evidence="3" id="KW-1185">Reference proteome</keyword>
<keyword evidence="1" id="KW-0812">Transmembrane</keyword>
<dbReference type="OrthoDB" id="3243277at2"/>
<feature type="transmembrane region" description="Helical" evidence="1">
    <location>
        <begin position="221"/>
        <end position="239"/>
    </location>
</feature>
<feature type="transmembrane region" description="Helical" evidence="1">
    <location>
        <begin position="251"/>
        <end position="270"/>
    </location>
</feature>
<sequence length="407" mass="43090">MMEITAFAILMGIFAISDIVSTKTEARFPTLFTIAVLSIAGYWTGIIPRDLFTTTGISVAMVYLVYYLQLANMGALISISEMLQQWRTIVIAVAGLLGVIAGALAIGGVLFGREVALIGAPPLAGGIVAYEIMRQGAEAIGRSDLAIMALAVFVIQSFVGYPLTSFLLKKEGRRLLEDFKPGAVGGMNELSMTKVDECTGTSKKGFQIPQIPAKYNSPNVILFKLAITGLVGILITNALNASFRPEGGDFISRYVILLIVGVVFSEIGFLDRSPIAKSNISGYTYIVIVGFAVVSGLASATPEVVFSMIAPTVGIVISGVAGLALFSGIAGKILGYSKEMAISIALSALYGYPGTEILSNEAVKVTAKTPEQHEFLLNRIQPKMIIGGFTTVTFGSVFLAGIIVKML</sequence>
<evidence type="ECO:0008006" key="4">
    <source>
        <dbReference type="Google" id="ProtNLM"/>
    </source>
</evidence>
<feature type="transmembrane region" description="Helical" evidence="1">
    <location>
        <begin position="89"/>
        <end position="110"/>
    </location>
</feature>
<keyword evidence="1" id="KW-0472">Membrane</keyword>
<organism evidence="2 3">
    <name type="scientific">Dethiosulfatibacter aminovorans DSM 17477</name>
    <dbReference type="NCBI Taxonomy" id="1121476"/>
    <lineage>
        <taxon>Bacteria</taxon>
        <taxon>Bacillati</taxon>
        <taxon>Bacillota</taxon>
        <taxon>Tissierellia</taxon>
        <taxon>Dethiosulfatibacter</taxon>
    </lineage>
</organism>
<evidence type="ECO:0000256" key="1">
    <source>
        <dbReference type="SAM" id="Phobius"/>
    </source>
</evidence>
<dbReference type="RefSeq" id="WP_073051119.1">
    <property type="nucleotide sequence ID" value="NZ_FQZL01000056.1"/>
</dbReference>
<evidence type="ECO:0000313" key="2">
    <source>
        <dbReference type="EMBL" id="SHJ89618.1"/>
    </source>
</evidence>
<keyword evidence="1" id="KW-1133">Transmembrane helix</keyword>
<name>A0A1M6N1T6_9FIRM</name>
<dbReference type="EMBL" id="FQZL01000056">
    <property type="protein sequence ID" value="SHJ89618.1"/>
    <property type="molecule type" value="Genomic_DNA"/>
</dbReference>
<reference evidence="2 3" key="1">
    <citation type="submission" date="2016-11" db="EMBL/GenBank/DDBJ databases">
        <authorList>
            <person name="Jaros S."/>
            <person name="Januszkiewicz K."/>
            <person name="Wedrychowicz H."/>
        </authorList>
    </citation>
    <scope>NUCLEOTIDE SEQUENCE [LARGE SCALE GENOMIC DNA]</scope>
    <source>
        <strain evidence="2 3">DSM 17477</strain>
    </source>
</reference>
<dbReference type="CDD" id="cd21416">
    <property type="entry name" value="HDC_protein"/>
    <property type="match status" value="1"/>
</dbReference>
<feature type="transmembrane region" description="Helical" evidence="1">
    <location>
        <begin position="27"/>
        <end position="44"/>
    </location>
</feature>
<feature type="transmembrane region" description="Helical" evidence="1">
    <location>
        <begin position="51"/>
        <end position="69"/>
    </location>
</feature>
<dbReference type="InterPro" id="IPR049576">
    <property type="entry name" value="HDC-like"/>
</dbReference>
<feature type="transmembrane region" description="Helical" evidence="1">
    <location>
        <begin position="384"/>
        <end position="404"/>
    </location>
</feature>
<feature type="transmembrane region" description="Helical" evidence="1">
    <location>
        <begin position="145"/>
        <end position="168"/>
    </location>
</feature>
<evidence type="ECO:0000313" key="3">
    <source>
        <dbReference type="Proteomes" id="UP000184052"/>
    </source>
</evidence>
<dbReference type="AlphaFoldDB" id="A0A1M6N1T6"/>
<accession>A0A1M6N1T6</accession>
<gene>
    <name evidence="2" type="ORF">SAMN02745751_03660</name>
</gene>
<proteinExistence type="predicted"/>
<protein>
    <recommendedName>
        <fullName evidence="4">Na+/glutamate symporter</fullName>
    </recommendedName>
</protein>
<feature type="transmembrane region" description="Helical" evidence="1">
    <location>
        <begin position="282"/>
        <end position="300"/>
    </location>
</feature>